<sequence>MQPPSWGAPPWTLPLPGSFAPASRPGWGPCQAMASPPVPAHLLPPPRLCQLARDWLLEDAPTFDPAGAALGDRPVTAQIMAKSPGVLAGGPFVDAIFAQLGCAVQWAEPEGAWLTPVAGVAWVRGGARAVLAGERAALNCLGRVSGVATAAARACRRAREAGWAGVGVAGTRKTTPGFRLAEKYGLVVGGADPHRLDLGGLVMIKDNHVDAAGGVAQAVQAVRRVSSFSQKLEVECRSLQEALEAAEAGADIVMLDNFAPEELHAAAAALKATRPGLTVEASGGLTEETLPRYLGPCVDVVSLGALTQAAPALDFSLRLCPPALTPPGQG</sequence>
<evidence type="ECO:0000256" key="10">
    <source>
        <dbReference type="ARBA" id="ARBA00033102"/>
    </source>
</evidence>
<dbReference type="InterPro" id="IPR036068">
    <property type="entry name" value="Nicotinate_pribotase-like_C"/>
</dbReference>
<dbReference type="GO" id="GO:0004514">
    <property type="term" value="F:nicotinate-nucleotide diphosphorylase (carboxylating) activity"/>
    <property type="evidence" value="ECO:0007669"/>
    <property type="project" value="UniProtKB-EC"/>
</dbReference>
<evidence type="ECO:0000256" key="4">
    <source>
        <dbReference type="ARBA" id="ARBA00011218"/>
    </source>
</evidence>
<evidence type="ECO:0000256" key="8">
    <source>
        <dbReference type="ARBA" id="ARBA00022676"/>
    </source>
</evidence>
<dbReference type="InterPro" id="IPR037128">
    <property type="entry name" value="Quinolinate_PRibosylTase_N_sf"/>
</dbReference>
<evidence type="ECO:0000256" key="11">
    <source>
        <dbReference type="ARBA" id="ARBA00047445"/>
    </source>
</evidence>
<dbReference type="FunFam" id="3.20.20.70:FF:000090">
    <property type="entry name" value="Nicotinate-nucleotide pyrophosphorylase [carboxylating]"/>
    <property type="match status" value="1"/>
</dbReference>
<evidence type="ECO:0000259" key="12">
    <source>
        <dbReference type="Pfam" id="PF01729"/>
    </source>
</evidence>
<keyword evidence="8" id="KW-0328">Glycosyltransferase</keyword>
<dbReference type="PANTHER" id="PTHR32179:SF3">
    <property type="entry name" value="NICOTINATE-NUCLEOTIDE PYROPHOSPHORYLASE [CARBOXYLATING]"/>
    <property type="match status" value="1"/>
</dbReference>
<dbReference type="InterPro" id="IPR002638">
    <property type="entry name" value="Quinolinate_PRibosylTrfase_C"/>
</dbReference>
<dbReference type="NCBIfam" id="TIGR00078">
    <property type="entry name" value="nadC"/>
    <property type="match status" value="1"/>
</dbReference>
<dbReference type="STRING" id="8496.A0A151NFP1"/>
<dbReference type="InterPro" id="IPR004393">
    <property type="entry name" value="NadC"/>
</dbReference>
<dbReference type="UniPathway" id="UPA00253">
    <property type="reaction ID" value="UER00331"/>
</dbReference>
<comment type="subunit">
    <text evidence="4">Hexamer formed by 3 homodimers.</text>
</comment>
<dbReference type="InterPro" id="IPR022412">
    <property type="entry name" value="Quinolinate_PRibosylTrfase_N"/>
</dbReference>
<dbReference type="EC" id="2.4.2.19" evidence="5"/>
<dbReference type="Gene3D" id="3.90.1170.20">
    <property type="entry name" value="Quinolinate phosphoribosyl transferase, N-terminal domain"/>
    <property type="match status" value="1"/>
</dbReference>
<accession>A0A151NFP1</accession>
<keyword evidence="9" id="KW-0808">Transferase</keyword>
<evidence type="ECO:0000256" key="7">
    <source>
        <dbReference type="ARBA" id="ARBA00022642"/>
    </source>
</evidence>
<dbReference type="GO" id="GO:0009435">
    <property type="term" value="P:NAD+ biosynthetic process"/>
    <property type="evidence" value="ECO:0007669"/>
    <property type="project" value="UniProtKB-UniPathway"/>
</dbReference>
<comment type="caution">
    <text evidence="14">The sequence shown here is derived from an EMBL/GenBank/DDBJ whole genome shotgun (WGS) entry which is preliminary data.</text>
</comment>
<keyword evidence="7" id="KW-0662">Pyridine nucleotide biosynthesis</keyword>
<protein>
    <recommendedName>
        <fullName evidence="6">Nicotinate-nucleotide pyrophosphorylase [carboxylating]</fullName>
        <ecNumber evidence="5">2.4.2.19</ecNumber>
    </recommendedName>
    <alternativeName>
        <fullName evidence="10">Quinolinate phosphoribosyltransferase [decarboxylating]</fullName>
    </alternativeName>
</protein>
<dbReference type="InterPro" id="IPR027277">
    <property type="entry name" value="NadC/ModD"/>
</dbReference>
<name>A0A151NFP1_ALLMI</name>
<evidence type="ECO:0000313" key="15">
    <source>
        <dbReference type="Proteomes" id="UP000050525"/>
    </source>
</evidence>
<comment type="function">
    <text evidence="1">Involved in the catabolism of quinolinic acid (QA).</text>
</comment>
<dbReference type="PANTHER" id="PTHR32179">
    <property type="entry name" value="NICOTINATE-NUCLEOTIDE PYROPHOSPHORYLASE [CARBOXYLATING]"/>
    <property type="match status" value="1"/>
</dbReference>
<comment type="pathway">
    <text evidence="2">Cofactor biosynthesis; NAD(+) biosynthesis; nicotinate D-ribonucleotide from quinolinate: step 1/1.</text>
</comment>
<dbReference type="Pfam" id="PF02749">
    <property type="entry name" value="QRPTase_N"/>
    <property type="match status" value="1"/>
</dbReference>
<dbReference type="SUPFAM" id="SSF51690">
    <property type="entry name" value="Nicotinate/Quinolinate PRTase C-terminal domain-like"/>
    <property type="match status" value="1"/>
</dbReference>
<comment type="similarity">
    <text evidence="3">Belongs to the NadC/ModD family.</text>
</comment>
<dbReference type="GO" id="GO:0034213">
    <property type="term" value="P:quinolinate catabolic process"/>
    <property type="evidence" value="ECO:0007669"/>
    <property type="project" value="TreeGrafter"/>
</dbReference>
<evidence type="ECO:0000313" key="14">
    <source>
        <dbReference type="EMBL" id="KYO35570.1"/>
    </source>
</evidence>
<evidence type="ECO:0000256" key="2">
    <source>
        <dbReference type="ARBA" id="ARBA00004893"/>
    </source>
</evidence>
<feature type="domain" description="Quinolinate phosphoribosyl transferase C-terminal" evidence="12">
    <location>
        <begin position="147"/>
        <end position="318"/>
    </location>
</feature>
<evidence type="ECO:0000256" key="5">
    <source>
        <dbReference type="ARBA" id="ARBA00011944"/>
    </source>
</evidence>
<dbReference type="Gene3D" id="3.20.20.70">
    <property type="entry name" value="Aldolase class I"/>
    <property type="match status" value="1"/>
</dbReference>
<reference evidence="14 15" key="1">
    <citation type="journal article" date="2012" name="Genome Biol.">
        <title>Sequencing three crocodilian genomes to illuminate the evolution of archosaurs and amniotes.</title>
        <authorList>
            <person name="St John J.A."/>
            <person name="Braun E.L."/>
            <person name="Isberg S.R."/>
            <person name="Miles L.G."/>
            <person name="Chong A.Y."/>
            <person name="Gongora J."/>
            <person name="Dalzell P."/>
            <person name="Moran C."/>
            <person name="Bed'hom B."/>
            <person name="Abzhanov A."/>
            <person name="Burgess S.C."/>
            <person name="Cooksey A.M."/>
            <person name="Castoe T.A."/>
            <person name="Crawford N.G."/>
            <person name="Densmore L.D."/>
            <person name="Drew J.C."/>
            <person name="Edwards S.V."/>
            <person name="Faircloth B.C."/>
            <person name="Fujita M.K."/>
            <person name="Greenwold M.J."/>
            <person name="Hoffmann F.G."/>
            <person name="Howard J.M."/>
            <person name="Iguchi T."/>
            <person name="Janes D.E."/>
            <person name="Khan S.Y."/>
            <person name="Kohno S."/>
            <person name="de Koning A.J."/>
            <person name="Lance S.L."/>
            <person name="McCarthy F.M."/>
            <person name="McCormack J.E."/>
            <person name="Merchant M.E."/>
            <person name="Peterson D.G."/>
            <person name="Pollock D.D."/>
            <person name="Pourmand N."/>
            <person name="Raney B.J."/>
            <person name="Roessler K.A."/>
            <person name="Sanford J.R."/>
            <person name="Sawyer R.H."/>
            <person name="Schmidt C.J."/>
            <person name="Triplett E.W."/>
            <person name="Tuberville T.D."/>
            <person name="Venegas-Anaya M."/>
            <person name="Howard J.T."/>
            <person name="Jarvis E.D."/>
            <person name="Guillette L.J.Jr."/>
            <person name="Glenn T.C."/>
            <person name="Green R.E."/>
            <person name="Ray D.A."/>
        </authorList>
    </citation>
    <scope>NUCLEOTIDE SEQUENCE [LARGE SCALE GENOMIC DNA]</scope>
    <source>
        <strain evidence="14">KSC_2009_1</strain>
    </source>
</reference>
<dbReference type="eggNOG" id="KOG3008">
    <property type="taxonomic scope" value="Eukaryota"/>
</dbReference>
<organism evidence="14 15">
    <name type="scientific">Alligator mississippiensis</name>
    <name type="common">American alligator</name>
    <dbReference type="NCBI Taxonomy" id="8496"/>
    <lineage>
        <taxon>Eukaryota</taxon>
        <taxon>Metazoa</taxon>
        <taxon>Chordata</taxon>
        <taxon>Craniata</taxon>
        <taxon>Vertebrata</taxon>
        <taxon>Euteleostomi</taxon>
        <taxon>Archelosauria</taxon>
        <taxon>Archosauria</taxon>
        <taxon>Crocodylia</taxon>
        <taxon>Alligatoridae</taxon>
        <taxon>Alligatorinae</taxon>
        <taxon>Alligator</taxon>
    </lineage>
</organism>
<comment type="catalytic activity">
    <reaction evidence="11">
        <text>nicotinate beta-D-ribonucleotide + CO2 + diphosphate = quinolinate + 5-phospho-alpha-D-ribose 1-diphosphate + 2 H(+)</text>
        <dbReference type="Rhea" id="RHEA:12733"/>
        <dbReference type="ChEBI" id="CHEBI:15378"/>
        <dbReference type="ChEBI" id="CHEBI:16526"/>
        <dbReference type="ChEBI" id="CHEBI:29959"/>
        <dbReference type="ChEBI" id="CHEBI:33019"/>
        <dbReference type="ChEBI" id="CHEBI:57502"/>
        <dbReference type="ChEBI" id="CHEBI:58017"/>
        <dbReference type="EC" id="2.4.2.19"/>
    </reaction>
</comment>
<gene>
    <name evidence="14" type="primary">QPRT-1</name>
    <name evidence="14" type="ORF">Y1Q_0005376</name>
</gene>
<proteinExistence type="inferred from homology"/>
<dbReference type="Proteomes" id="UP000050525">
    <property type="component" value="Unassembled WGS sequence"/>
</dbReference>
<dbReference type="AlphaFoldDB" id="A0A151NFP1"/>
<evidence type="ECO:0000256" key="9">
    <source>
        <dbReference type="ARBA" id="ARBA00022679"/>
    </source>
</evidence>
<dbReference type="Pfam" id="PF01729">
    <property type="entry name" value="QRPTase_C"/>
    <property type="match status" value="1"/>
</dbReference>
<dbReference type="InterPro" id="IPR013785">
    <property type="entry name" value="Aldolase_TIM"/>
</dbReference>
<evidence type="ECO:0000256" key="1">
    <source>
        <dbReference type="ARBA" id="ARBA00003237"/>
    </source>
</evidence>
<feature type="domain" description="Quinolinate phosphoribosyl transferase N-terminal" evidence="13">
    <location>
        <begin position="70"/>
        <end position="145"/>
    </location>
</feature>
<dbReference type="GO" id="GO:0005737">
    <property type="term" value="C:cytoplasm"/>
    <property type="evidence" value="ECO:0007669"/>
    <property type="project" value="TreeGrafter"/>
</dbReference>
<dbReference type="SUPFAM" id="SSF54675">
    <property type="entry name" value="Nicotinate/Quinolinate PRTase N-terminal domain-like"/>
    <property type="match status" value="1"/>
</dbReference>
<keyword evidence="15" id="KW-1185">Reference proteome</keyword>
<evidence type="ECO:0000256" key="3">
    <source>
        <dbReference type="ARBA" id="ARBA00009400"/>
    </source>
</evidence>
<evidence type="ECO:0000256" key="6">
    <source>
        <dbReference type="ARBA" id="ARBA00020990"/>
    </source>
</evidence>
<dbReference type="EMBL" id="AKHW03003172">
    <property type="protein sequence ID" value="KYO35570.1"/>
    <property type="molecule type" value="Genomic_DNA"/>
</dbReference>
<evidence type="ECO:0000259" key="13">
    <source>
        <dbReference type="Pfam" id="PF02749"/>
    </source>
</evidence>